<evidence type="ECO:0000256" key="1">
    <source>
        <dbReference type="SAM" id="MobiDB-lite"/>
    </source>
</evidence>
<feature type="compositionally biased region" description="Basic residues" evidence="1">
    <location>
        <begin position="82"/>
        <end position="93"/>
    </location>
</feature>
<feature type="region of interest" description="Disordered" evidence="1">
    <location>
        <begin position="76"/>
        <end position="100"/>
    </location>
</feature>
<gene>
    <name evidence="2" type="ORF">GOB84_13770</name>
</gene>
<protein>
    <recommendedName>
        <fullName evidence="4">Transposase</fullName>
    </recommendedName>
</protein>
<sequence>MLAADAVLCTDTAAVYARIAREAGIHHEAVNPAAGERVRDHAFHIQNVNASHSRFRDWVRRVKGVATKYLASYSRMETHDRGTRRRTHSRNNPHRLPTAINDQHVIPEAVKTDLSIRVSGLSPDPAGTAGFCTPVC</sequence>
<evidence type="ECO:0008006" key="4">
    <source>
        <dbReference type="Google" id="ProtNLM"/>
    </source>
</evidence>
<keyword evidence="3" id="KW-1185">Reference proteome</keyword>
<accession>A0ABX0KB28</accession>
<organism evidence="2 3">
    <name type="scientific">Acetobacter fallax</name>
    <dbReference type="NCBI Taxonomy" id="1737473"/>
    <lineage>
        <taxon>Bacteria</taxon>
        <taxon>Pseudomonadati</taxon>
        <taxon>Pseudomonadota</taxon>
        <taxon>Alphaproteobacteria</taxon>
        <taxon>Acetobacterales</taxon>
        <taxon>Acetobacteraceae</taxon>
        <taxon>Acetobacter</taxon>
    </lineage>
</organism>
<reference evidence="2 3" key="1">
    <citation type="journal article" date="2020" name="Int. J. Syst. Evol. Microbiol.">
        <title>Novel acetic acid bacteria from cider fermentations: Acetobacter conturbans sp. nov. and Acetobacter fallax sp. nov.</title>
        <authorList>
            <person name="Sombolestani A.S."/>
            <person name="Cleenwerck I."/>
            <person name="Cnockaert M."/>
            <person name="Borremans W."/>
            <person name="Wieme A.D."/>
            <person name="De Vuyst L."/>
            <person name="Vandamme P."/>
        </authorList>
    </citation>
    <scope>NUCLEOTIDE SEQUENCE [LARGE SCALE GENOMIC DNA]</scope>
    <source>
        <strain evidence="2 3">LMG 1637</strain>
    </source>
</reference>
<dbReference type="Proteomes" id="UP000615326">
    <property type="component" value="Unassembled WGS sequence"/>
</dbReference>
<evidence type="ECO:0000313" key="3">
    <source>
        <dbReference type="Proteomes" id="UP000615326"/>
    </source>
</evidence>
<dbReference type="EMBL" id="WOSW01000033">
    <property type="protein sequence ID" value="NHO33604.1"/>
    <property type="molecule type" value="Genomic_DNA"/>
</dbReference>
<name>A0ABX0KB28_9PROT</name>
<comment type="caution">
    <text evidence="2">The sequence shown here is derived from an EMBL/GenBank/DDBJ whole genome shotgun (WGS) entry which is preliminary data.</text>
</comment>
<proteinExistence type="predicted"/>
<evidence type="ECO:0000313" key="2">
    <source>
        <dbReference type="EMBL" id="NHO33604.1"/>
    </source>
</evidence>